<gene>
    <name evidence="6" type="ORF">PHAMO_270287</name>
</gene>
<dbReference type="PANTHER" id="PTHR30537">
    <property type="entry name" value="HTH-TYPE TRANSCRIPTIONAL REGULATOR"/>
    <property type="match status" value="1"/>
</dbReference>
<evidence type="ECO:0000313" key="7">
    <source>
        <dbReference type="Proteomes" id="UP000004169"/>
    </source>
</evidence>
<dbReference type="InterPro" id="IPR005119">
    <property type="entry name" value="LysR_subst-bd"/>
</dbReference>
<dbReference type="EMBL" id="CAHP01000020">
    <property type="protein sequence ID" value="CCG41446.1"/>
    <property type="molecule type" value="Genomic_DNA"/>
</dbReference>
<keyword evidence="2" id="KW-0805">Transcription regulation</keyword>
<comment type="similarity">
    <text evidence="1">Belongs to the LysR transcriptional regulatory family.</text>
</comment>
<dbReference type="InterPro" id="IPR000847">
    <property type="entry name" value="LysR_HTH_N"/>
</dbReference>
<dbReference type="eggNOG" id="COG0583">
    <property type="taxonomic scope" value="Bacteria"/>
</dbReference>
<dbReference type="GO" id="GO:0006351">
    <property type="term" value="P:DNA-templated transcription"/>
    <property type="evidence" value="ECO:0007669"/>
    <property type="project" value="TreeGrafter"/>
</dbReference>
<name>H8FSV8_MAGML</name>
<reference evidence="6 7" key="1">
    <citation type="journal article" date="2012" name="J. Bacteriol.">
        <title>Draft Genome Sequence of the Purple Photosynthetic Bacterium Phaeospirillum molischianum DSM120, a Particularly Versatile Bacterium.</title>
        <authorList>
            <person name="Duquesne K."/>
            <person name="Prima V."/>
            <person name="Ji B."/>
            <person name="Rouy Z."/>
            <person name="Medigue C."/>
            <person name="Talla E."/>
            <person name="Sturgis J.N."/>
        </authorList>
    </citation>
    <scope>NUCLEOTIDE SEQUENCE [LARGE SCALE GENOMIC DNA]</scope>
    <source>
        <strain evidence="7">DSM120</strain>
    </source>
</reference>
<accession>H8FSV8</accession>
<dbReference type="InterPro" id="IPR036388">
    <property type="entry name" value="WH-like_DNA-bd_sf"/>
</dbReference>
<comment type="caution">
    <text evidence="6">The sequence shown here is derived from an EMBL/GenBank/DDBJ whole genome shotgun (WGS) entry which is preliminary data.</text>
</comment>
<keyword evidence="3" id="KW-0238">DNA-binding</keyword>
<dbReference type="PRINTS" id="PR00039">
    <property type="entry name" value="HTHLYSR"/>
</dbReference>
<dbReference type="STRING" id="1150626.PHAMO_270287"/>
<dbReference type="GO" id="GO:0043565">
    <property type="term" value="F:sequence-specific DNA binding"/>
    <property type="evidence" value="ECO:0007669"/>
    <property type="project" value="TreeGrafter"/>
</dbReference>
<evidence type="ECO:0000256" key="1">
    <source>
        <dbReference type="ARBA" id="ARBA00009437"/>
    </source>
</evidence>
<dbReference type="InterPro" id="IPR058163">
    <property type="entry name" value="LysR-type_TF_proteobact-type"/>
</dbReference>
<dbReference type="AlphaFoldDB" id="H8FSV8"/>
<evidence type="ECO:0000313" key="6">
    <source>
        <dbReference type="EMBL" id="CCG41446.1"/>
    </source>
</evidence>
<dbReference type="GO" id="GO:0003700">
    <property type="term" value="F:DNA-binding transcription factor activity"/>
    <property type="evidence" value="ECO:0007669"/>
    <property type="project" value="InterPro"/>
</dbReference>
<dbReference type="SUPFAM" id="SSF46785">
    <property type="entry name" value="Winged helix' DNA-binding domain"/>
    <property type="match status" value="1"/>
</dbReference>
<dbReference type="SUPFAM" id="SSF53850">
    <property type="entry name" value="Periplasmic binding protein-like II"/>
    <property type="match status" value="1"/>
</dbReference>
<keyword evidence="7" id="KW-1185">Reference proteome</keyword>
<dbReference type="Gene3D" id="3.40.190.290">
    <property type="match status" value="1"/>
</dbReference>
<dbReference type="Proteomes" id="UP000004169">
    <property type="component" value="Unassembled WGS sequence"/>
</dbReference>
<keyword evidence="4" id="KW-0804">Transcription</keyword>
<dbReference type="Pfam" id="PF03466">
    <property type="entry name" value="LysR_substrate"/>
    <property type="match status" value="1"/>
</dbReference>
<sequence>MLRSCAVWYAVKTEYRTPTPEGCMSSFRLHDWNDIRLIIACASRGSFAGAASELGLDQTTVSRRISAIETAIGRPLFNRRRSGASPTPAGIALLERALRVQAAAAEFEGALHGLSTFPSPKVTVSASEGLLTYTLIPALLGHKKAELPLDPSMIRSDLPDLAFTTASDKADISVIATSPGDLPRLKGAVRVRRVGTMHFVPVASRTFLNRLPPLQNFDDLIEHPLLDIGIYQAIRGLDGWNSLISLRKQRGETVLVAPTTPKLHQPLLSGKGVSLLPNYSTLYEPKLVRLDLPSPPMGVSLWLVSHEDTLREPAVRELYDLMATMFLASSWYREN</sequence>
<feature type="domain" description="HTH lysR-type" evidence="5">
    <location>
        <begin position="30"/>
        <end position="87"/>
    </location>
</feature>
<dbReference type="Pfam" id="PF00126">
    <property type="entry name" value="HTH_1"/>
    <property type="match status" value="1"/>
</dbReference>
<evidence type="ECO:0000256" key="4">
    <source>
        <dbReference type="ARBA" id="ARBA00023163"/>
    </source>
</evidence>
<organism evidence="6 7">
    <name type="scientific">Magnetospirillum molischianum DSM 120</name>
    <dbReference type="NCBI Taxonomy" id="1150626"/>
    <lineage>
        <taxon>Bacteria</taxon>
        <taxon>Pseudomonadati</taxon>
        <taxon>Pseudomonadota</taxon>
        <taxon>Alphaproteobacteria</taxon>
        <taxon>Rhodospirillales</taxon>
        <taxon>Rhodospirillaceae</taxon>
        <taxon>Magnetospirillum</taxon>
    </lineage>
</organism>
<dbReference type="Gene3D" id="1.10.10.10">
    <property type="entry name" value="Winged helix-like DNA-binding domain superfamily/Winged helix DNA-binding domain"/>
    <property type="match status" value="1"/>
</dbReference>
<proteinExistence type="inferred from homology"/>
<evidence type="ECO:0000259" key="5">
    <source>
        <dbReference type="PROSITE" id="PS50931"/>
    </source>
</evidence>
<evidence type="ECO:0000256" key="3">
    <source>
        <dbReference type="ARBA" id="ARBA00023125"/>
    </source>
</evidence>
<dbReference type="InterPro" id="IPR036390">
    <property type="entry name" value="WH_DNA-bd_sf"/>
</dbReference>
<dbReference type="PANTHER" id="PTHR30537:SF3">
    <property type="entry name" value="TRANSCRIPTIONAL REGULATORY PROTEIN"/>
    <property type="match status" value="1"/>
</dbReference>
<evidence type="ECO:0000256" key="2">
    <source>
        <dbReference type="ARBA" id="ARBA00023015"/>
    </source>
</evidence>
<protein>
    <recommendedName>
        <fullName evidence="5">HTH lysR-type domain-containing protein</fullName>
    </recommendedName>
</protein>
<dbReference type="PROSITE" id="PS50931">
    <property type="entry name" value="HTH_LYSR"/>
    <property type="match status" value="1"/>
</dbReference>